<comment type="function">
    <text evidence="1 6">Required for the transposition of the insertion element.</text>
</comment>
<dbReference type="Pfam" id="PF00872">
    <property type="entry name" value="Transposase_mut"/>
    <property type="match status" value="1"/>
</dbReference>
<evidence type="ECO:0000256" key="1">
    <source>
        <dbReference type="ARBA" id="ARBA00002190"/>
    </source>
</evidence>
<comment type="similarity">
    <text evidence="2 6">Belongs to the transposase mutator family.</text>
</comment>
<evidence type="ECO:0000256" key="6">
    <source>
        <dbReference type="RuleBase" id="RU365089"/>
    </source>
</evidence>
<name>A0A0U5CSW5_9BACT</name>
<dbReference type="PANTHER" id="PTHR33217:SF8">
    <property type="entry name" value="MUTATOR FAMILY TRANSPOSASE"/>
    <property type="match status" value="1"/>
</dbReference>
<evidence type="ECO:0000256" key="4">
    <source>
        <dbReference type="ARBA" id="ARBA00023125"/>
    </source>
</evidence>
<dbReference type="InParanoid" id="A0A0U5CSW5"/>
<geneLocation type="plasmid" evidence="8">
    <name>pPNK</name>
</geneLocation>
<protein>
    <recommendedName>
        <fullName evidence="6">Mutator family transposase</fullName>
    </recommendedName>
</protein>
<organism evidence="7 8">
    <name type="scientific">Candidatus Protochlamydia naegleriophila</name>
    <dbReference type="NCBI Taxonomy" id="389348"/>
    <lineage>
        <taxon>Bacteria</taxon>
        <taxon>Pseudomonadati</taxon>
        <taxon>Chlamydiota</taxon>
        <taxon>Chlamydiia</taxon>
        <taxon>Parachlamydiales</taxon>
        <taxon>Parachlamydiaceae</taxon>
        <taxon>Candidatus Protochlamydia</taxon>
    </lineage>
</organism>
<evidence type="ECO:0000313" key="8">
    <source>
        <dbReference type="Proteomes" id="UP000069902"/>
    </source>
</evidence>
<reference evidence="8" key="1">
    <citation type="submission" date="2015-09" db="EMBL/GenBank/DDBJ databases">
        <authorList>
            <person name="Bertelli C."/>
        </authorList>
    </citation>
    <scope>NUCLEOTIDE SEQUENCE [LARGE SCALE GENOMIC DNA]</scope>
    <source>
        <strain evidence="8">KNic</strain>
        <plasmid evidence="8">pPNK</plasmid>
    </source>
</reference>
<proteinExistence type="inferred from homology"/>
<keyword evidence="6" id="KW-0814">Transposable element</keyword>
<dbReference type="PATRIC" id="fig|389348.3.peg.2890"/>
<dbReference type="GO" id="GO:0003677">
    <property type="term" value="F:DNA binding"/>
    <property type="evidence" value="ECO:0007669"/>
    <property type="project" value="UniProtKB-UniRule"/>
</dbReference>
<accession>A0A0U5CSW5</accession>
<keyword evidence="8" id="KW-1185">Reference proteome</keyword>
<keyword evidence="4 6" id="KW-0238">DNA-binding</keyword>
<dbReference type="AlphaFoldDB" id="A0A0U5CSW5"/>
<dbReference type="PANTHER" id="PTHR33217">
    <property type="entry name" value="TRANSPOSASE FOR INSERTION SEQUENCE ELEMENT IS1081"/>
    <property type="match status" value="1"/>
</dbReference>
<keyword evidence="3 6" id="KW-0815">Transposition</keyword>
<evidence type="ECO:0000256" key="3">
    <source>
        <dbReference type="ARBA" id="ARBA00022578"/>
    </source>
</evidence>
<gene>
    <name evidence="7" type="ORF">PNK_p0120</name>
</gene>
<evidence type="ECO:0000313" key="7">
    <source>
        <dbReference type="EMBL" id="CUI18172.1"/>
    </source>
</evidence>
<dbReference type="GO" id="GO:0006313">
    <property type="term" value="P:DNA transposition"/>
    <property type="evidence" value="ECO:0007669"/>
    <property type="project" value="UniProtKB-UniRule"/>
</dbReference>
<dbReference type="KEGG" id="pnl:PNK_p0120"/>
<dbReference type="Proteomes" id="UP000069902">
    <property type="component" value="Plasmid pPNK"/>
</dbReference>
<dbReference type="InterPro" id="IPR001207">
    <property type="entry name" value="Transposase_mutator"/>
</dbReference>
<sequence>MCTELQSLGVKDILIACIDGLKAIPDAIRALFLEVKIQLCVIHMISNSIKYIPTKHVKEFMNDLKAIYGATTLDLAEHNLERLQQKWDASYPLAVKPWVFHWENLKTFFEFSNQIRRIIYTTNALESLHRQFRKVTKNKAVFPSDEALFKMLFLAARDISKKGTMPNRECETAISHLALAYGDRLGIANS</sequence>
<dbReference type="GO" id="GO:0004803">
    <property type="term" value="F:transposase activity"/>
    <property type="evidence" value="ECO:0007669"/>
    <property type="project" value="UniProtKB-UniRule"/>
</dbReference>
<evidence type="ECO:0000256" key="5">
    <source>
        <dbReference type="ARBA" id="ARBA00023172"/>
    </source>
</evidence>
<evidence type="ECO:0000256" key="2">
    <source>
        <dbReference type="ARBA" id="ARBA00010961"/>
    </source>
</evidence>
<keyword evidence="5 6" id="KW-0233">DNA recombination</keyword>
<dbReference type="EMBL" id="LN879503">
    <property type="protein sequence ID" value="CUI18172.1"/>
    <property type="molecule type" value="Genomic_DNA"/>
</dbReference>